<evidence type="ECO:0000256" key="1">
    <source>
        <dbReference type="ARBA" id="ARBA00006865"/>
    </source>
</evidence>
<feature type="domain" description="GH16" evidence="2">
    <location>
        <begin position="1"/>
        <end position="221"/>
    </location>
</feature>
<gene>
    <name evidence="3" type="ordered locus">Mycch_4617</name>
</gene>
<keyword evidence="4" id="KW-1185">Reference proteome</keyword>
<dbReference type="GO" id="GO:0005975">
    <property type="term" value="P:carbohydrate metabolic process"/>
    <property type="evidence" value="ECO:0007669"/>
    <property type="project" value="InterPro"/>
</dbReference>
<sequence>MVDDFSGPAGSPPNPTVWGYVTGHNWDRGVQAYRSSNAVLDGQGNLAISAVRSGDGFSSGRVQTKDKLSLGYGKTTARIKMPAGQGLWPAFWMLGVDGGLGEIDIVELVSDPSTYYATIHGPGGGSKPYQVQFTGSVGNLSTGFHDYWVTHAPDVITVGIDGTTIGTFTPRSLPEGARWVFNQPTYAILNLAVGGSWAGPPDASTPFPATMLVDWFRWDPL</sequence>
<dbReference type="RefSeq" id="WP_014817787.1">
    <property type="nucleotide sequence ID" value="NC_018027.1"/>
</dbReference>
<comment type="similarity">
    <text evidence="1">Belongs to the glycosyl hydrolase 16 family.</text>
</comment>
<dbReference type="OrthoDB" id="9809583at2"/>
<accession>I4BPW2</accession>
<dbReference type="Pfam" id="PF00722">
    <property type="entry name" value="Glyco_hydro_16"/>
    <property type="match status" value="1"/>
</dbReference>
<dbReference type="SUPFAM" id="SSF49899">
    <property type="entry name" value="Concanavalin A-like lectins/glucanases"/>
    <property type="match status" value="1"/>
</dbReference>
<proteinExistence type="inferred from homology"/>
<evidence type="ECO:0000313" key="4">
    <source>
        <dbReference type="Proteomes" id="UP000006057"/>
    </source>
</evidence>
<dbReference type="GO" id="GO:0004553">
    <property type="term" value="F:hydrolase activity, hydrolyzing O-glycosyl compounds"/>
    <property type="evidence" value="ECO:0007669"/>
    <property type="project" value="InterPro"/>
</dbReference>
<dbReference type="CDD" id="cd08023">
    <property type="entry name" value="GH16_laminarinase_like"/>
    <property type="match status" value="1"/>
</dbReference>
<dbReference type="EMBL" id="CP003053">
    <property type="protein sequence ID" value="AFM19319.1"/>
    <property type="molecule type" value="Genomic_DNA"/>
</dbReference>
<dbReference type="Gene3D" id="2.60.120.200">
    <property type="match status" value="1"/>
</dbReference>
<dbReference type="PROSITE" id="PS51762">
    <property type="entry name" value="GH16_2"/>
    <property type="match status" value="1"/>
</dbReference>
<organism evidence="3 4">
    <name type="scientific">Mycolicibacterium chubuense (strain NBB4)</name>
    <name type="common">Mycobacterium chubuense</name>
    <dbReference type="NCBI Taxonomy" id="710421"/>
    <lineage>
        <taxon>Bacteria</taxon>
        <taxon>Bacillati</taxon>
        <taxon>Actinomycetota</taxon>
        <taxon>Actinomycetes</taxon>
        <taxon>Mycobacteriales</taxon>
        <taxon>Mycobacteriaceae</taxon>
        <taxon>Mycolicibacterium</taxon>
    </lineage>
</organism>
<dbReference type="AlphaFoldDB" id="I4BPW2"/>
<reference evidence="3 4" key="1">
    <citation type="submission" date="2012-06" db="EMBL/GenBank/DDBJ databases">
        <title>Complete sequence of chromosome of Mycobacterium chubuense NBB4.</title>
        <authorList>
            <consortium name="US DOE Joint Genome Institute"/>
            <person name="Lucas S."/>
            <person name="Han J."/>
            <person name="Lapidus A."/>
            <person name="Cheng J.-F."/>
            <person name="Goodwin L."/>
            <person name="Pitluck S."/>
            <person name="Peters L."/>
            <person name="Mikhailova N."/>
            <person name="Teshima H."/>
            <person name="Detter J.C."/>
            <person name="Han C."/>
            <person name="Tapia R."/>
            <person name="Land M."/>
            <person name="Hauser L."/>
            <person name="Kyrpides N."/>
            <person name="Ivanova N."/>
            <person name="Pagani I."/>
            <person name="Mattes T."/>
            <person name="Holmes A."/>
            <person name="Rutledge P."/>
            <person name="Paulsen I."/>
            <person name="Coleman N."/>
            <person name="Woyke T."/>
        </authorList>
    </citation>
    <scope>NUCLEOTIDE SEQUENCE [LARGE SCALE GENOMIC DNA]</scope>
    <source>
        <strain evidence="3 4">NBB4</strain>
    </source>
</reference>
<dbReference type="PANTHER" id="PTHR10963:SF55">
    <property type="entry name" value="GLYCOSIDE HYDROLASE FAMILY 16 PROTEIN"/>
    <property type="match status" value="1"/>
</dbReference>
<dbReference type="InterPro" id="IPR050546">
    <property type="entry name" value="Glycosyl_Hydrlase_16"/>
</dbReference>
<dbReference type="HOGENOM" id="CLU_019533_0_0_11"/>
<dbReference type="PATRIC" id="fig|710421.3.peg.4605"/>
<evidence type="ECO:0000259" key="2">
    <source>
        <dbReference type="PROSITE" id="PS51762"/>
    </source>
</evidence>
<protein>
    <submittedName>
        <fullName evidence="3">Beta-glucanase/beta-glucan synthetase</fullName>
    </submittedName>
</protein>
<name>I4BPW2_MYCCN</name>
<evidence type="ECO:0000313" key="3">
    <source>
        <dbReference type="EMBL" id="AFM19319.1"/>
    </source>
</evidence>
<dbReference type="Proteomes" id="UP000006057">
    <property type="component" value="Chromosome"/>
</dbReference>
<dbReference type="InterPro" id="IPR000757">
    <property type="entry name" value="Beta-glucanase-like"/>
</dbReference>
<dbReference type="InterPro" id="IPR013320">
    <property type="entry name" value="ConA-like_dom_sf"/>
</dbReference>
<dbReference type="eggNOG" id="COG2273">
    <property type="taxonomic scope" value="Bacteria"/>
</dbReference>
<dbReference type="KEGG" id="mcb:Mycch_4617"/>
<dbReference type="PANTHER" id="PTHR10963">
    <property type="entry name" value="GLYCOSYL HYDROLASE-RELATED"/>
    <property type="match status" value="1"/>
</dbReference>
<dbReference type="STRING" id="710421.Mycch_4617"/>